<sequence>CLGKEVDLDDKTFFFFIGCLLLEVVGKRKPKEGRIIFHISVQQQKKGKEQRICEQGSKKANMDINKSFGRLSMTLCLPAQASKGDQLEIPFVTLRCH</sequence>
<dbReference type="AlphaFoldDB" id="A0A9I9ELK8"/>
<dbReference type="EnsemblPlants" id="MELO3C035448.2.1">
    <property type="protein sequence ID" value="MELO3C035448.2.1"/>
    <property type="gene ID" value="MELO3C035448.2"/>
</dbReference>
<dbReference type="Gramene" id="MELO3C035448.2.1">
    <property type="protein sequence ID" value="MELO3C035448.2.1"/>
    <property type="gene ID" value="MELO3C035448.2"/>
</dbReference>
<accession>A0A9I9ELK8</accession>
<reference evidence="1" key="1">
    <citation type="submission" date="2023-03" db="UniProtKB">
        <authorList>
            <consortium name="EnsemblPlants"/>
        </authorList>
    </citation>
    <scope>IDENTIFICATION</scope>
</reference>
<name>A0A9I9ELK8_CUCME</name>
<proteinExistence type="predicted"/>
<organism evidence="1">
    <name type="scientific">Cucumis melo</name>
    <name type="common">Muskmelon</name>
    <dbReference type="NCBI Taxonomy" id="3656"/>
    <lineage>
        <taxon>Eukaryota</taxon>
        <taxon>Viridiplantae</taxon>
        <taxon>Streptophyta</taxon>
        <taxon>Embryophyta</taxon>
        <taxon>Tracheophyta</taxon>
        <taxon>Spermatophyta</taxon>
        <taxon>Magnoliopsida</taxon>
        <taxon>eudicotyledons</taxon>
        <taxon>Gunneridae</taxon>
        <taxon>Pentapetalae</taxon>
        <taxon>rosids</taxon>
        <taxon>fabids</taxon>
        <taxon>Cucurbitales</taxon>
        <taxon>Cucurbitaceae</taxon>
        <taxon>Benincaseae</taxon>
        <taxon>Cucumis</taxon>
    </lineage>
</organism>
<evidence type="ECO:0000313" key="1">
    <source>
        <dbReference type="EnsemblPlants" id="MELO3C035448.2.1"/>
    </source>
</evidence>
<protein>
    <submittedName>
        <fullName evidence="1">Uncharacterized protein</fullName>
    </submittedName>
</protein>